<dbReference type="AlphaFoldDB" id="A0A2K1QUP9"/>
<dbReference type="OrthoDB" id="9049620at2759"/>
<gene>
    <name evidence="18" type="ORF">CAC42_5324</name>
</gene>
<dbReference type="EC" id="2.3.2.27" evidence="4"/>
<feature type="region of interest" description="Disordered" evidence="15">
    <location>
        <begin position="71"/>
        <end position="142"/>
    </location>
</feature>
<comment type="caution">
    <text evidence="18">The sequence shown here is derived from an EMBL/GenBank/DDBJ whole genome shotgun (WGS) entry which is preliminary data.</text>
</comment>
<dbReference type="GO" id="GO:0061630">
    <property type="term" value="F:ubiquitin protein ligase activity"/>
    <property type="evidence" value="ECO:0007669"/>
    <property type="project" value="UniProtKB-EC"/>
</dbReference>
<dbReference type="InterPro" id="IPR006642">
    <property type="entry name" value="Rad18_UBZ4"/>
</dbReference>
<keyword evidence="10" id="KW-0862">Zinc</keyword>
<keyword evidence="13" id="KW-0539">Nucleus</keyword>
<proteinExistence type="predicted"/>
<dbReference type="InterPro" id="IPR003034">
    <property type="entry name" value="SAP_dom"/>
</dbReference>
<dbReference type="Proteomes" id="UP000243797">
    <property type="component" value="Unassembled WGS sequence"/>
</dbReference>
<protein>
    <recommendedName>
        <fullName evidence="4">RING-type E3 ubiquitin transferase</fullName>
        <ecNumber evidence="4">2.3.2.27</ecNumber>
    </recommendedName>
</protein>
<dbReference type="GO" id="GO:0005634">
    <property type="term" value="C:nucleus"/>
    <property type="evidence" value="ECO:0007669"/>
    <property type="project" value="UniProtKB-SubCell"/>
</dbReference>
<sequence length="443" mass="48977">MTSTPTTALDGRRTHNYRLHGLAADILAAIPTIRELAALSSLKLRRNGLVEDVVASFQAARPEAFRVATERKLKEEDETNGRPIKRRRTHKDDGATSPSSQRQTRSRTKTQHNASAEVTVIDDDEEDGNYEEESQPDDGLVPCPMCGGRMKEEAVFTHLDRCDGIPSDRKKSQTPVIPLQLKPQSRPPSQPQERLSELSYGMMSDAQIRRKMKDMGIQNTGSKELMVRRHKEWVSLWNSNCDSARPKSKRELLHELDMWERSQGGLARDSHGTLNGIMKKDFDAKAYASSHSDDFSRLIQEAKKKAKANIDEAQQGHAPDTNGDGRAEESFEASMELQPGLKVTLKHANTDPVSTTNGTDIRGAVDASMTSQQNSNLEALHLHSTVGLQNGTSPQAKLGTSEGPHRRESIGLGAHFADQPTRRLPMFAVSTKPVTDVESGSKM</sequence>
<dbReference type="UniPathway" id="UPA00143"/>
<keyword evidence="8 14" id="KW-0863">Zinc-finger</keyword>
<feature type="compositionally biased region" description="Acidic residues" evidence="15">
    <location>
        <begin position="120"/>
        <end position="136"/>
    </location>
</feature>
<evidence type="ECO:0000256" key="6">
    <source>
        <dbReference type="ARBA" id="ARBA00022723"/>
    </source>
</evidence>
<dbReference type="PANTHER" id="PTHR14134">
    <property type="entry name" value="E3 UBIQUITIN-PROTEIN LIGASE RAD18"/>
    <property type="match status" value="1"/>
</dbReference>
<dbReference type="GO" id="GO:0008270">
    <property type="term" value="F:zinc ion binding"/>
    <property type="evidence" value="ECO:0007669"/>
    <property type="project" value="UniProtKB-KW"/>
</dbReference>
<keyword evidence="11" id="KW-0238">DNA-binding</keyword>
<evidence type="ECO:0000256" key="7">
    <source>
        <dbReference type="ARBA" id="ARBA00022763"/>
    </source>
</evidence>
<dbReference type="InterPro" id="IPR039577">
    <property type="entry name" value="Rad18"/>
</dbReference>
<comment type="pathway">
    <text evidence="3">Protein modification; protein ubiquitination.</text>
</comment>
<evidence type="ECO:0000256" key="3">
    <source>
        <dbReference type="ARBA" id="ARBA00004906"/>
    </source>
</evidence>
<evidence type="ECO:0000256" key="8">
    <source>
        <dbReference type="ARBA" id="ARBA00022771"/>
    </source>
</evidence>
<comment type="subcellular location">
    <subcellularLocation>
        <location evidence="2">Nucleus</location>
    </subcellularLocation>
</comment>
<keyword evidence="19" id="KW-1185">Reference proteome</keyword>
<feature type="region of interest" description="Disordered" evidence="15">
    <location>
        <begin position="388"/>
        <end position="408"/>
    </location>
</feature>
<dbReference type="STRING" id="2082308.A0A2K1QUP9"/>
<keyword evidence="9" id="KW-0833">Ubl conjugation pathway</keyword>
<dbReference type="InParanoid" id="A0A2K1QUP9"/>
<feature type="domain" description="SAP" evidence="16">
    <location>
        <begin position="200"/>
        <end position="234"/>
    </location>
</feature>
<evidence type="ECO:0000256" key="12">
    <source>
        <dbReference type="ARBA" id="ARBA00023204"/>
    </source>
</evidence>
<feature type="region of interest" description="Disordered" evidence="15">
    <location>
        <begin position="165"/>
        <end position="194"/>
    </location>
</feature>
<evidence type="ECO:0000256" key="1">
    <source>
        <dbReference type="ARBA" id="ARBA00000900"/>
    </source>
</evidence>
<evidence type="ECO:0000256" key="2">
    <source>
        <dbReference type="ARBA" id="ARBA00004123"/>
    </source>
</evidence>
<accession>A0A2K1QUP9</accession>
<evidence type="ECO:0000259" key="16">
    <source>
        <dbReference type="PROSITE" id="PS50800"/>
    </source>
</evidence>
<evidence type="ECO:0000256" key="13">
    <source>
        <dbReference type="ARBA" id="ARBA00023242"/>
    </source>
</evidence>
<dbReference type="EMBL" id="NKHZ01000039">
    <property type="protein sequence ID" value="PNS18785.1"/>
    <property type="molecule type" value="Genomic_DNA"/>
</dbReference>
<dbReference type="PROSITE" id="PS50800">
    <property type="entry name" value="SAP"/>
    <property type="match status" value="1"/>
</dbReference>
<evidence type="ECO:0000256" key="14">
    <source>
        <dbReference type="PROSITE-ProRule" id="PRU01256"/>
    </source>
</evidence>
<keyword evidence="5" id="KW-0808">Transferase</keyword>
<dbReference type="SMART" id="SM00513">
    <property type="entry name" value="SAP"/>
    <property type="match status" value="1"/>
</dbReference>
<keyword evidence="6" id="KW-0479">Metal-binding</keyword>
<evidence type="ECO:0000256" key="4">
    <source>
        <dbReference type="ARBA" id="ARBA00012483"/>
    </source>
</evidence>
<comment type="catalytic activity">
    <reaction evidence="1">
        <text>S-ubiquitinyl-[E2 ubiquitin-conjugating enzyme]-L-cysteine + [acceptor protein]-L-lysine = [E2 ubiquitin-conjugating enzyme]-L-cysteine + N(6)-ubiquitinyl-[acceptor protein]-L-lysine.</text>
        <dbReference type="EC" id="2.3.2.27"/>
    </reaction>
</comment>
<evidence type="ECO:0000256" key="11">
    <source>
        <dbReference type="ARBA" id="ARBA00023125"/>
    </source>
</evidence>
<evidence type="ECO:0000256" key="9">
    <source>
        <dbReference type="ARBA" id="ARBA00022786"/>
    </source>
</evidence>
<dbReference type="Pfam" id="PF02037">
    <property type="entry name" value="SAP"/>
    <property type="match status" value="1"/>
</dbReference>
<keyword evidence="12 14" id="KW-0234">DNA repair</keyword>
<dbReference type="GO" id="GO:0003697">
    <property type="term" value="F:single-stranded DNA binding"/>
    <property type="evidence" value="ECO:0007669"/>
    <property type="project" value="InterPro"/>
</dbReference>
<feature type="domain" description="UBZ4-type" evidence="17">
    <location>
        <begin position="140"/>
        <end position="167"/>
    </location>
</feature>
<dbReference type="PROSITE" id="PS51908">
    <property type="entry name" value="ZF_UBZ4"/>
    <property type="match status" value="1"/>
</dbReference>
<evidence type="ECO:0000256" key="15">
    <source>
        <dbReference type="SAM" id="MobiDB-lite"/>
    </source>
</evidence>
<organism evidence="18 19">
    <name type="scientific">Sphaceloma murrayae</name>
    <dbReference type="NCBI Taxonomy" id="2082308"/>
    <lineage>
        <taxon>Eukaryota</taxon>
        <taxon>Fungi</taxon>
        <taxon>Dikarya</taxon>
        <taxon>Ascomycota</taxon>
        <taxon>Pezizomycotina</taxon>
        <taxon>Dothideomycetes</taxon>
        <taxon>Dothideomycetidae</taxon>
        <taxon>Myriangiales</taxon>
        <taxon>Elsinoaceae</taxon>
        <taxon>Sphaceloma</taxon>
    </lineage>
</organism>
<dbReference type="GO" id="GO:0006513">
    <property type="term" value="P:protein monoubiquitination"/>
    <property type="evidence" value="ECO:0007669"/>
    <property type="project" value="InterPro"/>
</dbReference>
<keyword evidence="7 14" id="KW-0227">DNA damage</keyword>
<dbReference type="GO" id="GO:0097505">
    <property type="term" value="C:Rad6-Rad18 complex"/>
    <property type="evidence" value="ECO:0007669"/>
    <property type="project" value="TreeGrafter"/>
</dbReference>
<feature type="region of interest" description="Disordered" evidence="15">
    <location>
        <begin position="308"/>
        <end position="330"/>
    </location>
</feature>
<evidence type="ECO:0000259" key="17">
    <source>
        <dbReference type="PROSITE" id="PS51908"/>
    </source>
</evidence>
<dbReference type="GO" id="GO:0006281">
    <property type="term" value="P:DNA repair"/>
    <property type="evidence" value="ECO:0007669"/>
    <property type="project" value="UniProtKB-KW"/>
</dbReference>
<name>A0A2K1QUP9_9PEZI</name>
<evidence type="ECO:0000256" key="5">
    <source>
        <dbReference type="ARBA" id="ARBA00022679"/>
    </source>
</evidence>
<evidence type="ECO:0000313" key="19">
    <source>
        <dbReference type="Proteomes" id="UP000243797"/>
    </source>
</evidence>
<evidence type="ECO:0000256" key="10">
    <source>
        <dbReference type="ARBA" id="ARBA00022833"/>
    </source>
</evidence>
<dbReference type="SMART" id="SM00734">
    <property type="entry name" value="ZnF_Rad18"/>
    <property type="match status" value="1"/>
</dbReference>
<evidence type="ECO:0000313" key="18">
    <source>
        <dbReference type="EMBL" id="PNS18785.1"/>
    </source>
</evidence>
<reference evidence="18 19" key="1">
    <citation type="submission" date="2017-06" db="EMBL/GenBank/DDBJ databases">
        <title>Draft genome sequence of a variant of Elsinoe murrayae.</title>
        <authorList>
            <person name="Cheng Q."/>
        </authorList>
    </citation>
    <scope>NUCLEOTIDE SEQUENCE [LARGE SCALE GENOMIC DNA]</scope>
    <source>
        <strain evidence="18 19">CQ-2017a</strain>
    </source>
</reference>
<dbReference type="PANTHER" id="PTHR14134:SF2">
    <property type="entry name" value="E3 UBIQUITIN-PROTEIN LIGASE RAD18"/>
    <property type="match status" value="1"/>
</dbReference>
<dbReference type="GO" id="GO:0006301">
    <property type="term" value="P:DNA damage tolerance"/>
    <property type="evidence" value="ECO:0007669"/>
    <property type="project" value="InterPro"/>
</dbReference>
<dbReference type="FunCoup" id="A0A2K1QUP9">
    <property type="interactions" value="297"/>
</dbReference>